<dbReference type="InterPro" id="IPR014710">
    <property type="entry name" value="RmlC-like_jellyroll"/>
</dbReference>
<feature type="region of interest" description="Disordered" evidence="1">
    <location>
        <begin position="85"/>
        <end position="109"/>
    </location>
</feature>
<dbReference type="CDD" id="cd02231">
    <property type="entry name" value="cupin_BLL6423-like"/>
    <property type="match status" value="1"/>
</dbReference>
<dbReference type="Proteomes" id="UP000799437">
    <property type="component" value="Unassembled WGS sequence"/>
</dbReference>
<dbReference type="Pfam" id="PF07883">
    <property type="entry name" value="Cupin_2"/>
    <property type="match status" value="1"/>
</dbReference>
<sequence>MNPSPQRNMSTDPISNLPPYTRYITTHDSNGKAIVDTTFDIHTPKSTFPGGSTFHLDYSTTRVPHSFAANTDLISYKSDADNKAKLPPAYRTPGGTVMQHSETPPLGLSPLHRTTTLDYMVVLEGEIELILDSGETRRCKRGDTVIQRGTMHAWRNPSSTEWCRMLFVLTPAEELEVGGETLREEFRGKPDAQ</sequence>
<dbReference type="EMBL" id="ML996570">
    <property type="protein sequence ID" value="KAF2759021.1"/>
    <property type="molecule type" value="Genomic_DNA"/>
</dbReference>
<dbReference type="AlphaFoldDB" id="A0A6A6WD39"/>
<proteinExistence type="predicted"/>
<protein>
    <recommendedName>
        <fullName evidence="2">Cupin type-2 domain-containing protein</fullName>
    </recommendedName>
</protein>
<keyword evidence="4" id="KW-1185">Reference proteome</keyword>
<dbReference type="Gene3D" id="2.60.120.10">
    <property type="entry name" value="Jelly Rolls"/>
    <property type="match status" value="1"/>
</dbReference>
<evidence type="ECO:0000313" key="4">
    <source>
        <dbReference type="Proteomes" id="UP000799437"/>
    </source>
</evidence>
<evidence type="ECO:0000256" key="1">
    <source>
        <dbReference type="SAM" id="MobiDB-lite"/>
    </source>
</evidence>
<gene>
    <name evidence="3" type="ORF">EJ05DRAFT_329705</name>
</gene>
<dbReference type="InterPro" id="IPR013096">
    <property type="entry name" value="Cupin_2"/>
</dbReference>
<dbReference type="InterPro" id="IPR047142">
    <property type="entry name" value="OryJ/VirC-like"/>
</dbReference>
<dbReference type="PANTHER" id="PTHR36156">
    <property type="entry name" value="SLR2101 PROTEIN"/>
    <property type="match status" value="1"/>
</dbReference>
<dbReference type="SUPFAM" id="SSF51182">
    <property type="entry name" value="RmlC-like cupins"/>
    <property type="match status" value="1"/>
</dbReference>
<dbReference type="InterPro" id="IPR011051">
    <property type="entry name" value="RmlC_Cupin_sf"/>
</dbReference>
<reference evidence="3" key="1">
    <citation type="journal article" date="2020" name="Stud. Mycol.">
        <title>101 Dothideomycetes genomes: a test case for predicting lifestyles and emergence of pathogens.</title>
        <authorList>
            <person name="Haridas S."/>
            <person name="Albert R."/>
            <person name="Binder M."/>
            <person name="Bloem J."/>
            <person name="Labutti K."/>
            <person name="Salamov A."/>
            <person name="Andreopoulos B."/>
            <person name="Baker S."/>
            <person name="Barry K."/>
            <person name="Bills G."/>
            <person name="Bluhm B."/>
            <person name="Cannon C."/>
            <person name="Castanera R."/>
            <person name="Culley D."/>
            <person name="Daum C."/>
            <person name="Ezra D."/>
            <person name="Gonzalez J."/>
            <person name="Henrissat B."/>
            <person name="Kuo A."/>
            <person name="Liang C."/>
            <person name="Lipzen A."/>
            <person name="Lutzoni F."/>
            <person name="Magnuson J."/>
            <person name="Mondo S."/>
            <person name="Nolan M."/>
            <person name="Ohm R."/>
            <person name="Pangilinan J."/>
            <person name="Park H.-J."/>
            <person name="Ramirez L."/>
            <person name="Alfaro M."/>
            <person name="Sun H."/>
            <person name="Tritt A."/>
            <person name="Yoshinaga Y."/>
            <person name="Zwiers L.-H."/>
            <person name="Turgeon B."/>
            <person name="Goodwin S."/>
            <person name="Spatafora J."/>
            <person name="Crous P."/>
            <person name="Grigoriev I."/>
        </authorList>
    </citation>
    <scope>NUCLEOTIDE SEQUENCE</scope>
    <source>
        <strain evidence="3">CBS 121739</strain>
    </source>
</reference>
<evidence type="ECO:0000313" key="3">
    <source>
        <dbReference type="EMBL" id="KAF2759021.1"/>
    </source>
</evidence>
<evidence type="ECO:0000259" key="2">
    <source>
        <dbReference type="Pfam" id="PF07883"/>
    </source>
</evidence>
<dbReference type="RefSeq" id="XP_033601472.1">
    <property type="nucleotide sequence ID" value="XM_033740836.1"/>
</dbReference>
<name>A0A6A6WD39_9PEZI</name>
<dbReference type="OrthoDB" id="5840532at2759"/>
<feature type="domain" description="Cupin type-2" evidence="2">
    <location>
        <begin position="104"/>
        <end position="168"/>
    </location>
</feature>
<dbReference type="PANTHER" id="PTHR36156:SF2">
    <property type="entry name" value="CUPIN TYPE-2 DOMAIN-CONTAINING PROTEIN"/>
    <property type="match status" value="1"/>
</dbReference>
<dbReference type="GeneID" id="54481890"/>
<accession>A0A6A6WD39</accession>
<organism evidence="3 4">
    <name type="scientific">Pseudovirgaria hyperparasitica</name>
    <dbReference type="NCBI Taxonomy" id="470096"/>
    <lineage>
        <taxon>Eukaryota</taxon>
        <taxon>Fungi</taxon>
        <taxon>Dikarya</taxon>
        <taxon>Ascomycota</taxon>
        <taxon>Pezizomycotina</taxon>
        <taxon>Dothideomycetes</taxon>
        <taxon>Dothideomycetes incertae sedis</taxon>
        <taxon>Acrospermales</taxon>
        <taxon>Acrospermaceae</taxon>
        <taxon>Pseudovirgaria</taxon>
    </lineage>
</organism>